<dbReference type="Pfam" id="PF23679">
    <property type="entry name" value="UPA-FIIND"/>
    <property type="match status" value="1"/>
</dbReference>
<dbReference type="GO" id="GO:0006954">
    <property type="term" value="P:inflammatory response"/>
    <property type="evidence" value="ECO:0007669"/>
    <property type="project" value="UniProtKB-KW"/>
</dbReference>
<feature type="non-terminal residue" evidence="9">
    <location>
        <position position="401"/>
    </location>
</feature>
<dbReference type="SUPFAM" id="SSF47986">
    <property type="entry name" value="DEATH domain"/>
    <property type="match status" value="1"/>
</dbReference>
<evidence type="ECO:0000256" key="5">
    <source>
        <dbReference type="ARBA" id="ARBA00023198"/>
    </source>
</evidence>
<feature type="non-terminal residue" evidence="9">
    <location>
        <position position="1"/>
    </location>
</feature>
<evidence type="ECO:0000259" key="8">
    <source>
        <dbReference type="PROSITE" id="PS51830"/>
    </source>
</evidence>
<evidence type="ECO:0000256" key="3">
    <source>
        <dbReference type="ARBA" id="ARBA00022588"/>
    </source>
</evidence>
<dbReference type="Proteomes" id="UP000522663">
    <property type="component" value="Unassembled WGS sequence"/>
</dbReference>
<feature type="domain" description="FIIND" evidence="8">
    <location>
        <begin position="35"/>
        <end position="318"/>
    </location>
</feature>
<dbReference type="OrthoDB" id="428577at2759"/>
<accession>A0A7K9YK81</accession>
<evidence type="ECO:0000256" key="1">
    <source>
        <dbReference type="ARBA" id="ARBA00004514"/>
    </source>
</evidence>
<evidence type="ECO:0000313" key="9">
    <source>
        <dbReference type="EMBL" id="NXJ10483.1"/>
    </source>
</evidence>
<comment type="caution">
    <text evidence="9">The sequence shown here is derived from an EMBL/GenBank/DDBJ whole genome shotgun (WGS) entry which is preliminary data.</text>
</comment>
<dbReference type="EMBL" id="VXAB01007550">
    <property type="protein sequence ID" value="NXJ10483.1"/>
    <property type="molecule type" value="Genomic_DNA"/>
</dbReference>
<dbReference type="AlphaFoldDB" id="A0A7K9YK81"/>
<dbReference type="Pfam" id="PF00619">
    <property type="entry name" value="CARD"/>
    <property type="match status" value="1"/>
</dbReference>
<sequence length="401" mass="46089">EIWLLGVLFLCSLIQEIQKWPQSDVPAEERSCHCVRQELQKVRPEIDPDVLTEQTVYKAYLPGPGIFQCSETGLAFEVQSEACIVYSHDTWTVHLKEADQKVWLPVGPLFNIWAPPGTVRAVYLPHFVCLEDADISGCSIAHFESQLMTIQKPTKVMAFSAVLENPSFSLLGVVWRKLRSTISLPMHSLVLIFHQLSAANTTLHLYLIPDDISVKQAIEKQEMSWNSKLIPKPPPFSPLFFGYKYQVSSNTRVKILPEPHLPFCYKSPKEQQFFVEIYIRNMAEEIEFLITDRHSDTVIWRASLRSGRIRLWCLLGAEFMNKHKTELCSRMGQLSSILQNLRVDDVINSEEEEEVEAQNTKQKKNRFLLDLAEKKGPKAQEKLYKVLQSKDPFLVEDLENS</sequence>
<evidence type="ECO:0000259" key="7">
    <source>
        <dbReference type="PROSITE" id="PS50209"/>
    </source>
</evidence>
<protein>
    <submittedName>
        <fullName evidence="9">CARD8 protein</fullName>
    </submittedName>
</protein>
<dbReference type="PANTHER" id="PTHR46985:SF4">
    <property type="entry name" value="CASPASE RECRUITMENT DOMAIN-CONTAINING PROTEIN 8"/>
    <property type="match status" value="1"/>
</dbReference>
<comment type="subcellular location">
    <subcellularLocation>
        <location evidence="1">Cytoplasm</location>
        <location evidence="1">Cytosol</location>
    </subcellularLocation>
</comment>
<dbReference type="GO" id="GO:0042981">
    <property type="term" value="P:regulation of apoptotic process"/>
    <property type="evidence" value="ECO:0007669"/>
    <property type="project" value="InterPro"/>
</dbReference>
<feature type="chain" id="PRO_5029518788" evidence="6">
    <location>
        <begin position="20"/>
        <end position="401"/>
    </location>
</feature>
<evidence type="ECO:0000256" key="4">
    <source>
        <dbReference type="ARBA" id="ARBA00022859"/>
    </source>
</evidence>
<dbReference type="Pfam" id="PF13553">
    <property type="entry name" value="FIIND"/>
    <property type="match status" value="1"/>
</dbReference>
<dbReference type="GO" id="GO:0061702">
    <property type="term" value="C:canonical inflammasome complex"/>
    <property type="evidence" value="ECO:0007669"/>
    <property type="project" value="TreeGrafter"/>
</dbReference>
<dbReference type="InterPro" id="IPR011029">
    <property type="entry name" value="DEATH-like_dom_sf"/>
</dbReference>
<dbReference type="InterPro" id="IPR025307">
    <property type="entry name" value="FIIND_dom"/>
</dbReference>
<feature type="signal peptide" evidence="6">
    <location>
        <begin position="1"/>
        <end position="19"/>
    </location>
</feature>
<evidence type="ECO:0000256" key="6">
    <source>
        <dbReference type="SAM" id="SignalP"/>
    </source>
</evidence>
<dbReference type="PROSITE" id="PS50209">
    <property type="entry name" value="CARD"/>
    <property type="match status" value="1"/>
</dbReference>
<keyword evidence="10" id="KW-1185">Reference proteome</keyword>
<gene>
    <name evidence="9" type="primary">Card8</name>
    <name evidence="9" type="ORF">ODOGUJ_R09722</name>
</gene>
<keyword evidence="4" id="KW-0391">Immunity</keyword>
<keyword evidence="6" id="KW-0732">Signal</keyword>
<dbReference type="Gene3D" id="1.10.533.10">
    <property type="entry name" value="Death Domain, Fas"/>
    <property type="match status" value="1"/>
</dbReference>
<keyword evidence="5" id="KW-0395">Inflammatory response</keyword>
<proteinExistence type="predicted"/>
<dbReference type="SMART" id="SM00114">
    <property type="entry name" value="CARD"/>
    <property type="match status" value="1"/>
</dbReference>
<evidence type="ECO:0000256" key="2">
    <source>
        <dbReference type="ARBA" id="ARBA00022490"/>
    </source>
</evidence>
<dbReference type="PROSITE" id="PS51830">
    <property type="entry name" value="FIIND"/>
    <property type="match status" value="1"/>
</dbReference>
<dbReference type="GO" id="GO:0045087">
    <property type="term" value="P:innate immune response"/>
    <property type="evidence" value="ECO:0007669"/>
    <property type="project" value="UniProtKB-KW"/>
</dbReference>
<dbReference type="InterPro" id="IPR051249">
    <property type="entry name" value="NLRP_Inflammasome"/>
</dbReference>
<keyword evidence="3" id="KW-0399">Innate immunity</keyword>
<feature type="domain" description="CARD" evidence="7">
    <location>
        <begin position="318"/>
        <end position="401"/>
    </location>
</feature>
<dbReference type="InterPro" id="IPR001315">
    <property type="entry name" value="CARD"/>
</dbReference>
<evidence type="ECO:0000313" key="10">
    <source>
        <dbReference type="Proteomes" id="UP000522663"/>
    </source>
</evidence>
<name>A0A7K9YK81_9GALL</name>
<keyword evidence="2" id="KW-0963">Cytoplasm</keyword>
<reference evidence="9 10" key="1">
    <citation type="submission" date="2019-09" db="EMBL/GenBank/DDBJ databases">
        <title>Bird 10,000 Genomes (B10K) Project - Family phase.</title>
        <authorList>
            <person name="Zhang G."/>
        </authorList>
    </citation>
    <scope>NUCLEOTIDE SEQUENCE [LARGE SCALE GENOMIC DNA]</scope>
    <source>
        <strain evidence="9">B10K-DU-001-53</strain>
        <tissue evidence="9">Muscle</tissue>
    </source>
</reference>
<organism evidence="9 10">
    <name type="scientific">Odontophorus gujanensis</name>
    <name type="common">marbled wood quail</name>
    <dbReference type="NCBI Taxonomy" id="886794"/>
    <lineage>
        <taxon>Eukaryota</taxon>
        <taxon>Metazoa</taxon>
        <taxon>Chordata</taxon>
        <taxon>Craniata</taxon>
        <taxon>Vertebrata</taxon>
        <taxon>Euteleostomi</taxon>
        <taxon>Archelosauria</taxon>
        <taxon>Archosauria</taxon>
        <taxon>Dinosauria</taxon>
        <taxon>Saurischia</taxon>
        <taxon>Theropoda</taxon>
        <taxon>Coelurosauria</taxon>
        <taxon>Aves</taxon>
        <taxon>Neognathae</taxon>
        <taxon>Galloanserae</taxon>
        <taxon>Galliformes</taxon>
        <taxon>Odontophoridae</taxon>
        <taxon>Odontophorus</taxon>
    </lineage>
</organism>
<dbReference type="PANTHER" id="PTHR46985">
    <property type="entry name" value="NACHT, LRR AND PYD DOMAINS-CONTAINING PROTEIN 1"/>
    <property type="match status" value="1"/>
</dbReference>